<feature type="region of interest" description="Disordered" evidence="1">
    <location>
        <begin position="37"/>
        <end position="97"/>
    </location>
</feature>
<reference evidence="2" key="2">
    <citation type="submission" date="2022-08" db="UniProtKB">
        <authorList>
            <consortium name="EnsemblMetazoa"/>
        </authorList>
    </citation>
    <scope>IDENTIFICATION</scope>
    <source>
        <strain evidence="2">STECLA/ALBI9_A</strain>
    </source>
</reference>
<organism evidence="2 3">
    <name type="scientific">Anopheles albimanus</name>
    <name type="common">New world malaria mosquito</name>
    <dbReference type="NCBI Taxonomy" id="7167"/>
    <lineage>
        <taxon>Eukaryota</taxon>
        <taxon>Metazoa</taxon>
        <taxon>Ecdysozoa</taxon>
        <taxon>Arthropoda</taxon>
        <taxon>Hexapoda</taxon>
        <taxon>Insecta</taxon>
        <taxon>Pterygota</taxon>
        <taxon>Neoptera</taxon>
        <taxon>Endopterygota</taxon>
        <taxon>Diptera</taxon>
        <taxon>Nematocera</taxon>
        <taxon>Culicoidea</taxon>
        <taxon>Culicidae</taxon>
        <taxon>Anophelinae</taxon>
        <taxon>Anopheles</taxon>
    </lineage>
</organism>
<protein>
    <submittedName>
        <fullName evidence="2">Uncharacterized protein</fullName>
    </submittedName>
</protein>
<keyword evidence="3" id="KW-1185">Reference proteome</keyword>
<dbReference type="AlphaFoldDB" id="A0A182FZ88"/>
<evidence type="ECO:0000313" key="2">
    <source>
        <dbReference type="EnsemblMetazoa" id="AALB014906-PB"/>
    </source>
</evidence>
<reference evidence="2 3" key="1">
    <citation type="journal article" date="2017" name="G3 (Bethesda)">
        <title>The Physical Genome Mapping of Anopheles albimanus Corrected Scaffold Misassemblies and Identified Interarm Rearrangements in Genus Anopheles.</title>
        <authorList>
            <person name="Artemov G.N."/>
            <person name="Peery A.N."/>
            <person name="Jiang X."/>
            <person name="Tu Z."/>
            <person name="Stegniy V.N."/>
            <person name="Sharakhova M.V."/>
            <person name="Sharakhov I.V."/>
        </authorList>
    </citation>
    <scope>NUCLEOTIDE SEQUENCE [LARGE SCALE GENOMIC DNA]</scope>
    <source>
        <strain evidence="2 3">ALBI9_A</strain>
    </source>
</reference>
<feature type="compositionally biased region" description="Basic and acidic residues" evidence="1">
    <location>
        <begin position="48"/>
        <end position="64"/>
    </location>
</feature>
<dbReference type="Proteomes" id="UP000069272">
    <property type="component" value="Chromosome 3R"/>
</dbReference>
<feature type="compositionally biased region" description="Polar residues" evidence="1">
    <location>
        <begin position="65"/>
        <end position="75"/>
    </location>
</feature>
<sequence>ERERESARRGERNQFGLPAEEEKECRYLFSVARGGRGCCYQHPPPPKEQVRSRTESESGRRQLETNKGQRNTVAAQVQDAASRVPGALHRGSYTQPP</sequence>
<name>A0A182FZ88_ANOAL</name>
<evidence type="ECO:0000256" key="1">
    <source>
        <dbReference type="SAM" id="MobiDB-lite"/>
    </source>
</evidence>
<dbReference type="EnsemblMetazoa" id="AALB014906-RB">
    <property type="protein sequence ID" value="AALB014906-PB"/>
    <property type="gene ID" value="AALB014906"/>
</dbReference>
<accession>A0A182FZ88</accession>
<proteinExistence type="predicted"/>
<evidence type="ECO:0000313" key="3">
    <source>
        <dbReference type="Proteomes" id="UP000069272"/>
    </source>
</evidence>